<dbReference type="AlphaFoldDB" id="A0A9D9DX81"/>
<dbReference type="Gene3D" id="3.40.50.10210">
    <property type="match status" value="1"/>
</dbReference>
<organism evidence="12 13">
    <name type="scientific">Candidatus Fimicola merdigallinarum</name>
    <dbReference type="NCBI Taxonomy" id="2840819"/>
    <lineage>
        <taxon>Bacteria</taxon>
        <taxon>Bacillati</taxon>
        <taxon>Bacillota</taxon>
        <taxon>Clostridia</taxon>
        <taxon>Lachnospirales</taxon>
        <taxon>Lachnospiraceae</taxon>
        <taxon>Lachnospiraceae incertae sedis</taxon>
        <taxon>Candidatus Fimicola</taxon>
    </lineage>
</organism>
<comment type="similarity">
    <text evidence="3 11">Belongs to the CobT family.</text>
</comment>
<dbReference type="InterPro" id="IPR023195">
    <property type="entry name" value="Nict_dMeBzImd_PRibTrfase_N"/>
</dbReference>
<dbReference type="InterPro" id="IPR017846">
    <property type="entry name" value="Nict_dMeBzImd_PRibTrfase_bact"/>
</dbReference>
<evidence type="ECO:0000256" key="9">
    <source>
        <dbReference type="ARBA" id="ARBA00030686"/>
    </source>
</evidence>
<dbReference type="CDD" id="cd02439">
    <property type="entry name" value="DMB-PRT_CobT"/>
    <property type="match status" value="1"/>
</dbReference>
<evidence type="ECO:0000313" key="12">
    <source>
        <dbReference type="EMBL" id="MBO8433810.1"/>
    </source>
</evidence>
<gene>
    <name evidence="11 12" type="primary">cobT</name>
    <name evidence="12" type="ORF">IAC55_00625</name>
</gene>
<dbReference type="EC" id="2.4.2.21" evidence="4 11"/>
<comment type="caution">
    <text evidence="12">The sequence shown here is derived from an EMBL/GenBank/DDBJ whole genome shotgun (WGS) entry which is preliminary data.</text>
</comment>
<evidence type="ECO:0000256" key="8">
    <source>
        <dbReference type="ARBA" id="ARBA00022679"/>
    </source>
</evidence>
<dbReference type="NCBIfam" id="TIGR03160">
    <property type="entry name" value="cobT_DBIPRT"/>
    <property type="match status" value="1"/>
</dbReference>
<dbReference type="HAMAP" id="MF_00230">
    <property type="entry name" value="CobT"/>
    <property type="match status" value="1"/>
</dbReference>
<dbReference type="Proteomes" id="UP000823611">
    <property type="component" value="Unassembled WGS sequence"/>
</dbReference>
<evidence type="ECO:0000256" key="7">
    <source>
        <dbReference type="ARBA" id="ARBA00022676"/>
    </source>
</evidence>
<evidence type="ECO:0000256" key="11">
    <source>
        <dbReference type="HAMAP-Rule" id="MF_00230"/>
    </source>
</evidence>
<accession>A0A9D9DX81</accession>
<evidence type="ECO:0000256" key="5">
    <source>
        <dbReference type="ARBA" id="ARBA00015486"/>
    </source>
</evidence>
<dbReference type="NCBIfam" id="NF000996">
    <property type="entry name" value="PRK00105.1"/>
    <property type="match status" value="1"/>
</dbReference>
<dbReference type="Pfam" id="PF02277">
    <property type="entry name" value="DBI_PRT"/>
    <property type="match status" value="1"/>
</dbReference>
<proteinExistence type="inferred from homology"/>
<name>A0A9D9DX81_9FIRM</name>
<comment type="pathway">
    <text evidence="2 11">Nucleoside biosynthesis; alpha-ribazole biosynthesis; alpha-ribazole from 5,6-dimethylbenzimidazole: step 1/2.</text>
</comment>
<dbReference type="PANTHER" id="PTHR43463">
    <property type="entry name" value="NICOTINATE-NUCLEOTIDE--DIMETHYLBENZIMIDAZOLE PHOSPHORIBOSYLTRANSFERASE"/>
    <property type="match status" value="1"/>
</dbReference>
<protein>
    <recommendedName>
        <fullName evidence="5 11">Nicotinate-nucleotide--dimethylbenzimidazole phosphoribosyltransferase</fullName>
        <shortName evidence="11">NN:DBI PRT</shortName>
        <ecNumber evidence="4 11">2.4.2.21</ecNumber>
    </recommendedName>
    <alternativeName>
        <fullName evidence="9 11">N(1)-alpha-phosphoribosyltransferase</fullName>
    </alternativeName>
</protein>
<dbReference type="InterPro" id="IPR036087">
    <property type="entry name" value="Nict_dMeBzImd_PRibTrfase_sf"/>
</dbReference>
<evidence type="ECO:0000256" key="10">
    <source>
        <dbReference type="ARBA" id="ARBA00047340"/>
    </source>
</evidence>
<reference evidence="12" key="1">
    <citation type="submission" date="2020-10" db="EMBL/GenBank/DDBJ databases">
        <authorList>
            <person name="Gilroy R."/>
        </authorList>
    </citation>
    <scope>NUCLEOTIDE SEQUENCE</scope>
    <source>
        <strain evidence="12">F6-4510</strain>
    </source>
</reference>
<evidence type="ECO:0000256" key="1">
    <source>
        <dbReference type="ARBA" id="ARBA00002197"/>
    </source>
</evidence>
<evidence type="ECO:0000313" key="13">
    <source>
        <dbReference type="Proteomes" id="UP000823611"/>
    </source>
</evidence>
<keyword evidence="7 11" id="KW-0328">Glycosyltransferase</keyword>
<dbReference type="GO" id="GO:0009236">
    <property type="term" value="P:cobalamin biosynthetic process"/>
    <property type="evidence" value="ECO:0007669"/>
    <property type="project" value="UniProtKB-UniRule"/>
</dbReference>
<dbReference type="FunFam" id="3.40.50.10210:FF:000001">
    <property type="entry name" value="Nicotinate-nucleotide--dimethylbenzimidazole phosphoribosyltransferase"/>
    <property type="match status" value="1"/>
</dbReference>
<evidence type="ECO:0000256" key="6">
    <source>
        <dbReference type="ARBA" id="ARBA00022573"/>
    </source>
</evidence>
<evidence type="ECO:0000256" key="3">
    <source>
        <dbReference type="ARBA" id="ARBA00007110"/>
    </source>
</evidence>
<dbReference type="EMBL" id="JADIMX010000013">
    <property type="protein sequence ID" value="MBO8433810.1"/>
    <property type="molecule type" value="Genomic_DNA"/>
</dbReference>
<evidence type="ECO:0000256" key="2">
    <source>
        <dbReference type="ARBA" id="ARBA00005049"/>
    </source>
</evidence>
<sequence>MEIQDILNGIKPLYEDKMAEAKKYNDNLIKPIGSLGRLEDLAIQFSGITGKIFNSMSKKALVIMCADNGVYYEGVSTSPREVTKIQTINFTKGITGVAVLAKQGNIDLKVVDIGVDGDIDEPNVINEKIAYGTKNCAKGEAMTEEEFKKAFMIGFNLVGKLKEEGYNIIGTGEMGISNTTTAESVISVLCNCSAEDTVGKGAGLTEEGYLHKIVTVNQIIDVNKPDPQNPCEVVQKVGGFDIAGLMGCFVGGAYFRIPIVIDGVISIASALSAYKLCPTVKDFMVPSHISAEKGYMVASKEMGLKPIFDLGMRLGEGSGCPFTMYVAEASVKIVNEMVAFDDTEIDKSKYIDIREE</sequence>
<dbReference type="PANTHER" id="PTHR43463:SF1">
    <property type="entry name" value="NICOTINATE-NUCLEOTIDE--DIMETHYLBENZIMIDAZOLE PHOSPHORIBOSYLTRANSFERASE"/>
    <property type="match status" value="1"/>
</dbReference>
<keyword evidence="8 11" id="KW-0808">Transferase</keyword>
<keyword evidence="6 11" id="KW-0169">Cobalamin biosynthesis</keyword>
<evidence type="ECO:0000256" key="4">
    <source>
        <dbReference type="ARBA" id="ARBA00011991"/>
    </source>
</evidence>
<dbReference type="GO" id="GO:0008939">
    <property type="term" value="F:nicotinate-nucleotide-dimethylbenzimidazole phosphoribosyltransferase activity"/>
    <property type="evidence" value="ECO:0007669"/>
    <property type="project" value="UniProtKB-UniRule"/>
</dbReference>
<comment type="function">
    <text evidence="1 11">Catalyzes the synthesis of alpha-ribazole-5'-phosphate from nicotinate mononucleotide (NAMN) and 5,6-dimethylbenzimidazole (DMB).</text>
</comment>
<reference evidence="12" key="2">
    <citation type="journal article" date="2021" name="PeerJ">
        <title>Extensive microbial diversity within the chicken gut microbiome revealed by metagenomics and culture.</title>
        <authorList>
            <person name="Gilroy R."/>
            <person name="Ravi A."/>
            <person name="Getino M."/>
            <person name="Pursley I."/>
            <person name="Horton D.L."/>
            <person name="Alikhan N.F."/>
            <person name="Baker D."/>
            <person name="Gharbi K."/>
            <person name="Hall N."/>
            <person name="Watson M."/>
            <person name="Adriaenssens E.M."/>
            <person name="Foster-Nyarko E."/>
            <person name="Jarju S."/>
            <person name="Secka A."/>
            <person name="Antonio M."/>
            <person name="Oren A."/>
            <person name="Chaudhuri R.R."/>
            <person name="La Ragione R."/>
            <person name="Hildebrand F."/>
            <person name="Pallen M.J."/>
        </authorList>
    </citation>
    <scope>NUCLEOTIDE SEQUENCE</scope>
    <source>
        <strain evidence="12">F6-4510</strain>
    </source>
</reference>
<dbReference type="SUPFAM" id="SSF52733">
    <property type="entry name" value="Nicotinate mononucleotide:5,6-dimethylbenzimidazole phosphoribosyltransferase (CobT)"/>
    <property type="match status" value="1"/>
</dbReference>
<comment type="catalytic activity">
    <reaction evidence="10 11">
        <text>5,6-dimethylbenzimidazole + nicotinate beta-D-ribonucleotide = alpha-ribazole 5'-phosphate + nicotinate + H(+)</text>
        <dbReference type="Rhea" id="RHEA:11196"/>
        <dbReference type="ChEBI" id="CHEBI:15378"/>
        <dbReference type="ChEBI" id="CHEBI:15890"/>
        <dbReference type="ChEBI" id="CHEBI:32544"/>
        <dbReference type="ChEBI" id="CHEBI:57502"/>
        <dbReference type="ChEBI" id="CHEBI:57918"/>
        <dbReference type="EC" id="2.4.2.21"/>
    </reaction>
</comment>
<feature type="active site" description="Proton acceptor" evidence="11">
    <location>
        <position position="316"/>
    </location>
</feature>
<dbReference type="InterPro" id="IPR003200">
    <property type="entry name" value="Nict_dMeBzImd_PRibTrfase"/>
</dbReference>
<dbReference type="Gene3D" id="1.10.1610.10">
    <property type="match status" value="1"/>
</dbReference>